<gene>
    <name evidence="6" type="ORF">BACPLE_00896</name>
</gene>
<proteinExistence type="predicted"/>
<dbReference type="Pfam" id="PF13450">
    <property type="entry name" value="NAD_binding_8"/>
    <property type="match status" value="1"/>
</dbReference>
<comment type="caution">
    <text evidence="6">The sequence shown here is derived from an EMBL/GenBank/DDBJ whole genome shotgun (WGS) entry which is preliminary data.</text>
</comment>
<dbReference type="OrthoDB" id="9789960at2"/>
<dbReference type="HOGENOM" id="CLU_019722_1_2_10"/>
<evidence type="ECO:0000256" key="2">
    <source>
        <dbReference type="ARBA" id="ARBA00022729"/>
    </source>
</evidence>
<evidence type="ECO:0000256" key="4">
    <source>
        <dbReference type="ARBA" id="ARBA00022857"/>
    </source>
</evidence>
<dbReference type="PANTHER" id="PTHR46091:SF3">
    <property type="entry name" value="AMINE OXIDASE DOMAIN-CONTAINING PROTEIN"/>
    <property type="match status" value="1"/>
</dbReference>
<evidence type="ECO:0000313" key="6">
    <source>
        <dbReference type="EMBL" id="EDY96453.1"/>
    </source>
</evidence>
<protein>
    <submittedName>
        <fullName evidence="6">FAD dependent oxidoreductase</fullName>
    </submittedName>
</protein>
<keyword evidence="1" id="KW-0285">Flavoprotein</keyword>
<dbReference type="EMBL" id="ABQC02000012">
    <property type="protein sequence ID" value="EDY96453.1"/>
    <property type="molecule type" value="Genomic_DNA"/>
</dbReference>
<evidence type="ECO:0000313" key="7">
    <source>
        <dbReference type="Proteomes" id="UP000003452"/>
    </source>
</evidence>
<dbReference type="AlphaFoldDB" id="B5CW06"/>
<dbReference type="InterPro" id="IPR052206">
    <property type="entry name" value="Retinol_saturase"/>
</dbReference>
<dbReference type="PANTHER" id="PTHR46091">
    <property type="entry name" value="BLR7054 PROTEIN"/>
    <property type="match status" value="1"/>
</dbReference>
<sequence length="488" mass="55613">MKYDVVIIGSGLGGLECAHILSKAGKRVLVLEKEAQPGGCVQSYRRNGLTFDTGFHYVGGLEEGQFLHAAFSMLGLMALPWKKLDDAFDRILIGEEEFSFMQGYENFRENLQQHFPHEREALQQYVQLLKQTEQTQLELLNPESASAPLALFETGAWQYLTHTFHNSMLVNVLSATSLKMELRKETLPLFTFLHGNASFIESSWRLKGPGSLIAGSLIQDIREQGGEIICRAKVEELIEKNGELTCARCSNGQVYEGKCFISDVHPAVTCSWIKPAESLRSIYRRRIGALENTFGMLTVSLVIKPHVMKYFNWNQYVYRRADVWTFYQDTISINGLLITARPPEDESEYLRQIDLLTPLTWDKCMRWAQSSIGHRGQDYQEMKQRLADECMELAARFIPNLKKMVEQVYVSTPLTYRDYTGTPEGAAYGIRKDYRNPMMTVLSPRTPLPNLLLTGQNLVLHGIHGVTMTAMYTCAEILGKEYMWNQLK</sequence>
<dbReference type="RefSeq" id="WP_007558449.1">
    <property type="nucleotide sequence ID" value="NZ_DS990119.1"/>
</dbReference>
<dbReference type="InterPro" id="IPR036188">
    <property type="entry name" value="FAD/NAD-bd_sf"/>
</dbReference>
<organism evidence="6 7">
    <name type="scientific">Phocaeicola plebeius (strain DSM 17135 / JCM 12973 / CCUG 54634 / M2)</name>
    <name type="common">Bacteroides plebeius</name>
    <dbReference type="NCBI Taxonomy" id="484018"/>
    <lineage>
        <taxon>Bacteria</taxon>
        <taxon>Pseudomonadati</taxon>
        <taxon>Bacteroidota</taxon>
        <taxon>Bacteroidia</taxon>
        <taxon>Bacteroidales</taxon>
        <taxon>Bacteroidaceae</taxon>
        <taxon>Phocaeicola</taxon>
    </lineage>
</organism>
<dbReference type="GeneID" id="43183440"/>
<dbReference type="eggNOG" id="COG1233">
    <property type="taxonomic scope" value="Bacteria"/>
</dbReference>
<evidence type="ECO:0000256" key="3">
    <source>
        <dbReference type="ARBA" id="ARBA00022827"/>
    </source>
</evidence>
<dbReference type="Proteomes" id="UP000003452">
    <property type="component" value="Unassembled WGS sequence"/>
</dbReference>
<evidence type="ECO:0000256" key="5">
    <source>
        <dbReference type="ARBA" id="ARBA00023027"/>
    </source>
</evidence>
<keyword evidence="2" id="KW-0732">Signal</keyword>
<evidence type="ECO:0000256" key="1">
    <source>
        <dbReference type="ARBA" id="ARBA00022630"/>
    </source>
</evidence>
<keyword evidence="3" id="KW-0274">FAD</keyword>
<keyword evidence="5" id="KW-0520">NAD</keyword>
<dbReference type="SUPFAM" id="SSF51905">
    <property type="entry name" value="FAD/NAD(P)-binding domain"/>
    <property type="match status" value="1"/>
</dbReference>
<accession>B5CW06</accession>
<reference evidence="6 7" key="2">
    <citation type="submission" date="2008-08" db="EMBL/GenBank/DDBJ databases">
        <authorList>
            <person name="Fulton L."/>
            <person name="Clifton S."/>
            <person name="Fulton B."/>
            <person name="Xu J."/>
            <person name="Minx P."/>
            <person name="Pepin K.H."/>
            <person name="Johnson M."/>
            <person name="Thiruvilangam P."/>
            <person name="Bhonagiri V."/>
            <person name="Nash W.E."/>
            <person name="Mardis E.R."/>
            <person name="Wilson R.K."/>
        </authorList>
    </citation>
    <scope>NUCLEOTIDE SEQUENCE [LARGE SCALE GENOMIC DNA]</scope>
    <source>
        <strain evidence="7">DSM 17135 / JCM 12973 / M2</strain>
    </source>
</reference>
<reference evidence="6 7" key="1">
    <citation type="submission" date="2008-08" db="EMBL/GenBank/DDBJ databases">
        <title>Draft genome sequence of Bacteroides plebeius (DSM 17135).</title>
        <authorList>
            <person name="Sudarsanam P."/>
            <person name="Ley R."/>
            <person name="Guruge J."/>
            <person name="Turnbaugh P.J."/>
            <person name="Mahowald M."/>
            <person name="Liep D."/>
            <person name="Gordon J."/>
        </authorList>
    </citation>
    <scope>NUCLEOTIDE SEQUENCE [LARGE SCALE GENOMIC DNA]</scope>
    <source>
        <strain evidence="7">DSM 17135 / JCM 12973 / M2</strain>
    </source>
</reference>
<dbReference type="Gene3D" id="3.50.50.60">
    <property type="entry name" value="FAD/NAD(P)-binding domain"/>
    <property type="match status" value="2"/>
</dbReference>
<keyword evidence="4" id="KW-0521">NADP</keyword>
<name>B5CW06_PHOPM</name>